<dbReference type="SUPFAM" id="SSF141571">
    <property type="entry name" value="Pentapeptide repeat-like"/>
    <property type="match status" value="1"/>
</dbReference>
<dbReference type="PANTHER" id="PTHR14136:SF17">
    <property type="entry name" value="BTB_POZ DOMAIN-CONTAINING PROTEIN KCTD9"/>
    <property type="match status" value="1"/>
</dbReference>
<sequence length="527" mass="57153">MNIQESLKLHGRWLKTNGKKGARLIAKGADLSEANLMRYKLSEADLSGADLSKAKLFEAKLIGADLHGANLSGADLHRAKLISADLSRAVLSGAVLEAADLSKAKLIEAKLIEADLYRADLGKADLGKANLSGANLSEAYLSEAYLRGINLSGANLSGANLSGANLSGIDLRGINLRGINLSGANLSGANLSGIDLSGIDLSGANLSGANLIEANALKANFTFAVLTGACIEDWHINTETVLEDIQCEYIYLKQDSNGKYVDRRPSNEEAVFVTDDFAKLVRKAQSTVDLIFRNGIDWKALAISFDKFKIESDGVELTVRAIENKDDGDFVIKVDVPADANKSEIEKFLKQEYESAIKAIDARYQERLSLKDEQAKFYLEQVSYERQEKTRLIEVVKIMAEQESSKYDLRGANIGNFADTVRDNARQQANQYNYTPEQKLNLADAASEIQQLLEQLSATYPTTTIAEKTAVATKAVEAIEKNPNQKAKIVKAVKAGGIAALKELVSPVVQPVTNILFPILEALAADE</sequence>
<keyword evidence="2" id="KW-1185">Reference proteome</keyword>
<dbReference type="Gene3D" id="2.160.20.80">
    <property type="entry name" value="E3 ubiquitin-protein ligase SopA"/>
    <property type="match status" value="2"/>
</dbReference>
<name>A0ABU5TLV3_9CYAN</name>
<gene>
    <name evidence="1" type="ORF">VB774_16585</name>
</gene>
<comment type="caution">
    <text evidence="1">The sequence shown here is derived from an EMBL/GenBank/DDBJ whole genome shotgun (WGS) entry which is preliminary data.</text>
</comment>
<protein>
    <submittedName>
        <fullName evidence="1">Pentapeptide repeat-containing protein</fullName>
    </submittedName>
</protein>
<dbReference type="EMBL" id="JAYGIE010000085">
    <property type="protein sequence ID" value="MEA5479240.1"/>
    <property type="molecule type" value="Genomic_DNA"/>
</dbReference>
<proteinExistence type="predicted"/>
<accession>A0ABU5TLV3</accession>
<reference evidence="1 2" key="1">
    <citation type="submission" date="2023-12" db="EMBL/GenBank/DDBJ databases">
        <title>Baltic Sea Cyanobacteria.</title>
        <authorList>
            <person name="Delbaje E."/>
            <person name="Fewer D.P."/>
            <person name="Shishido T.K."/>
        </authorList>
    </citation>
    <scope>NUCLEOTIDE SEQUENCE [LARGE SCALE GENOMIC DNA]</scope>
    <source>
        <strain evidence="1 2">UHCC 0370</strain>
    </source>
</reference>
<dbReference type="InterPro" id="IPR051082">
    <property type="entry name" value="Pentapeptide-BTB/POZ_domain"/>
</dbReference>
<dbReference type="Pfam" id="PF00805">
    <property type="entry name" value="Pentapeptide"/>
    <property type="match status" value="4"/>
</dbReference>
<evidence type="ECO:0000313" key="1">
    <source>
        <dbReference type="EMBL" id="MEA5479240.1"/>
    </source>
</evidence>
<dbReference type="RefSeq" id="WP_323262527.1">
    <property type="nucleotide sequence ID" value="NZ_JAYGIE010000085.1"/>
</dbReference>
<dbReference type="Proteomes" id="UP001301388">
    <property type="component" value="Unassembled WGS sequence"/>
</dbReference>
<dbReference type="PANTHER" id="PTHR14136">
    <property type="entry name" value="BTB_POZ DOMAIN-CONTAINING PROTEIN KCTD9"/>
    <property type="match status" value="1"/>
</dbReference>
<dbReference type="InterPro" id="IPR001646">
    <property type="entry name" value="5peptide_repeat"/>
</dbReference>
<evidence type="ECO:0000313" key="2">
    <source>
        <dbReference type="Proteomes" id="UP001301388"/>
    </source>
</evidence>
<organism evidence="1 2">
    <name type="scientific">Pseudanabaena galeata UHCC 0370</name>
    <dbReference type="NCBI Taxonomy" id="3110310"/>
    <lineage>
        <taxon>Bacteria</taxon>
        <taxon>Bacillati</taxon>
        <taxon>Cyanobacteriota</taxon>
        <taxon>Cyanophyceae</taxon>
        <taxon>Pseudanabaenales</taxon>
        <taxon>Pseudanabaenaceae</taxon>
        <taxon>Pseudanabaena</taxon>
    </lineage>
</organism>